<dbReference type="PANTHER" id="PTHR11654">
    <property type="entry name" value="OLIGOPEPTIDE TRANSPORTER-RELATED"/>
    <property type="match status" value="1"/>
</dbReference>
<gene>
    <name evidence="7" type="ORF">ZOSMA_78G00820</name>
</gene>
<feature type="transmembrane region" description="Helical" evidence="6">
    <location>
        <begin position="477"/>
        <end position="501"/>
    </location>
</feature>
<dbReference type="GO" id="GO:0055085">
    <property type="term" value="P:transmembrane transport"/>
    <property type="evidence" value="ECO:0000318"/>
    <property type="project" value="GO_Central"/>
</dbReference>
<dbReference type="Gene3D" id="1.20.1250.20">
    <property type="entry name" value="MFS general substrate transporter like domains"/>
    <property type="match status" value="1"/>
</dbReference>
<dbReference type="FunFam" id="1.20.1250.20:FF:000410">
    <property type="entry name" value="POT family protein"/>
    <property type="match status" value="1"/>
</dbReference>
<feature type="transmembrane region" description="Helical" evidence="6">
    <location>
        <begin position="232"/>
        <end position="252"/>
    </location>
</feature>
<proteinExistence type="inferred from homology"/>
<dbReference type="GO" id="GO:0016020">
    <property type="term" value="C:membrane"/>
    <property type="evidence" value="ECO:0000318"/>
    <property type="project" value="GO_Central"/>
</dbReference>
<dbReference type="OMA" id="MHENTAA"/>
<evidence type="ECO:0000256" key="6">
    <source>
        <dbReference type="SAM" id="Phobius"/>
    </source>
</evidence>
<dbReference type="Proteomes" id="UP000036987">
    <property type="component" value="Unassembled WGS sequence"/>
</dbReference>
<feature type="transmembrane region" description="Helical" evidence="6">
    <location>
        <begin position="521"/>
        <end position="544"/>
    </location>
</feature>
<evidence type="ECO:0000313" key="8">
    <source>
        <dbReference type="Proteomes" id="UP000036987"/>
    </source>
</evidence>
<evidence type="ECO:0000256" key="4">
    <source>
        <dbReference type="ARBA" id="ARBA00022989"/>
    </source>
</evidence>
<evidence type="ECO:0000256" key="1">
    <source>
        <dbReference type="ARBA" id="ARBA00004141"/>
    </source>
</evidence>
<keyword evidence="8" id="KW-1185">Reference proteome</keyword>
<feature type="transmembrane region" description="Helical" evidence="6">
    <location>
        <begin position="394"/>
        <end position="414"/>
    </location>
</feature>
<dbReference type="PROSITE" id="PS01022">
    <property type="entry name" value="PTR2_1"/>
    <property type="match status" value="1"/>
</dbReference>
<name>A0A0K9NNG9_ZOSMR</name>
<dbReference type="AlphaFoldDB" id="A0A0K9NNG9"/>
<feature type="transmembrane region" description="Helical" evidence="6">
    <location>
        <begin position="446"/>
        <end position="465"/>
    </location>
</feature>
<dbReference type="InterPro" id="IPR018456">
    <property type="entry name" value="PTR2_symporter_CS"/>
</dbReference>
<keyword evidence="5 6" id="KW-0472">Membrane</keyword>
<dbReference type="EMBL" id="LFYR01001962">
    <property type="protein sequence ID" value="KMZ58311.1"/>
    <property type="molecule type" value="Genomic_DNA"/>
</dbReference>
<dbReference type="GO" id="GO:0006857">
    <property type="term" value="P:oligopeptide transport"/>
    <property type="evidence" value="ECO:0007669"/>
    <property type="project" value="InterPro"/>
</dbReference>
<protein>
    <submittedName>
        <fullName evidence="7">Putative peptide transporter, Protein NRT1/ PTR FAMILY 5.14</fullName>
    </submittedName>
</protein>
<sequence>MISREEENVYAQTVAQNEKLDSGAVDHRGDEIFRPTNTGGWTSSSFIIGAEVAERFAYYGIASNLITYINGPLGKTTATAAADVNVWSATASMLPLLGGLVADKWLGRYRTIVAASIVYLVGLSTLTLSEVVPHYLYPKCAVNSTEFTACNPTTSAQSVQICFFFFAIYTVAVAQGLHKPCSQAFAADQFDKNDSKEQKSKSSLFNWWYCAMCVGTMAAQVIVNYVQENISWGLGFGITSIALLIAFIIFLLGTDTYRYYPVISNTSFGKTVDILTVEPGGNVADNSMSVETSEDSFLKESYEKKSPLKAKIPKLFPIWATCLVYAVIFSQTTTLFTKQGSTMDGRIGVNFKIPAAALQIFISFTIVLVIPIYDRVFVPFARKFSGIQSGITPLQRIGIGQFLSIITMAVSALIEMKRLQTAKSFGLIDLPDITIPMSLWWLVPQYMIFGISDVFTIIGMQEFFYDQAPNGMRSFGVALYLSILGTGSLISSILIITIDMVSSKNGESWFSNNLNRAHIDYFYWLLAVLGVLELLLFLCFATCYHYKKGSNYEQQIHNEFKIALLGSGKN</sequence>
<evidence type="ECO:0000256" key="3">
    <source>
        <dbReference type="ARBA" id="ARBA00022692"/>
    </source>
</evidence>
<feature type="transmembrane region" description="Helical" evidence="6">
    <location>
        <begin position="353"/>
        <end position="373"/>
    </location>
</feature>
<evidence type="ECO:0000256" key="2">
    <source>
        <dbReference type="ARBA" id="ARBA00005982"/>
    </source>
</evidence>
<dbReference type="SUPFAM" id="SSF103473">
    <property type="entry name" value="MFS general substrate transporter"/>
    <property type="match status" value="1"/>
</dbReference>
<feature type="transmembrane region" description="Helical" evidence="6">
    <location>
        <begin position="315"/>
        <end position="333"/>
    </location>
</feature>
<feature type="transmembrane region" description="Helical" evidence="6">
    <location>
        <begin position="205"/>
        <end position="226"/>
    </location>
</feature>
<dbReference type="InterPro" id="IPR000109">
    <property type="entry name" value="POT_fam"/>
</dbReference>
<comment type="similarity">
    <text evidence="2">Belongs to the major facilitator superfamily. Proton-dependent oligopeptide transporter (POT/PTR) (TC 2.A.17) family.</text>
</comment>
<dbReference type="GO" id="GO:0022857">
    <property type="term" value="F:transmembrane transporter activity"/>
    <property type="evidence" value="ECO:0000318"/>
    <property type="project" value="GO_Central"/>
</dbReference>
<feature type="transmembrane region" description="Helical" evidence="6">
    <location>
        <begin position="112"/>
        <end position="137"/>
    </location>
</feature>
<accession>A0A0K9NNG9</accession>
<dbReference type="OrthoDB" id="8904098at2759"/>
<feature type="transmembrane region" description="Helical" evidence="6">
    <location>
        <begin position="157"/>
        <end position="177"/>
    </location>
</feature>
<keyword evidence="3 6" id="KW-0812">Transmembrane</keyword>
<comment type="subcellular location">
    <subcellularLocation>
        <location evidence="1">Membrane</location>
        <topology evidence="1">Multi-pass membrane protein</topology>
    </subcellularLocation>
</comment>
<organism evidence="7 8">
    <name type="scientific">Zostera marina</name>
    <name type="common">Eelgrass</name>
    <dbReference type="NCBI Taxonomy" id="29655"/>
    <lineage>
        <taxon>Eukaryota</taxon>
        <taxon>Viridiplantae</taxon>
        <taxon>Streptophyta</taxon>
        <taxon>Embryophyta</taxon>
        <taxon>Tracheophyta</taxon>
        <taxon>Spermatophyta</taxon>
        <taxon>Magnoliopsida</taxon>
        <taxon>Liliopsida</taxon>
        <taxon>Zosteraceae</taxon>
        <taxon>Zostera</taxon>
    </lineage>
</organism>
<reference evidence="8" key="1">
    <citation type="journal article" date="2016" name="Nature">
        <title>The genome of the seagrass Zostera marina reveals angiosperm adaptation to the sea.</title>
        <authorList>
            <person name="Olsen J.L."/>
            <person name="Rouze P."/>
            <person name="Verhelst B."/>
            <person name="Lin Y.-C."/>
            <person name="Bayer T."/>
            <person name="Collen J."/>
            <person name="Dattolo E."/>
            <person name="De Paoli E."/>
            <person name="Dittami S."/>
            <person name="Maumus F."/>
            <person name="Michel G."/>
            <person name="Kersting A."/>
            <person name="Lauritano C."/>
            <person name="Lohaus R."/>
            <person name="Toepel M."/>
            <person name="Tonon T."/>
            <person name="Vanneste K."/>
            <person name="Amirebrahimi M."/>
            <person name="Brakel J."/>
            <person name="Bostroem C."/>
            <person name="Chovatia M."/>
            <person name="Grimwood J."/>
            <person name="Jenkins J.W."/>
            <person name="Jueterbock A."/>
            <person name="Mraz A."/>
            <person name="Stam W.T."/>
            <person name="Tice H."/>
            <person name="Bornberg-Bauer E."/>
            <person name="Green P.J."/>
            <person name="Pearson G.A."/>
            <person name="Procaccini G."/>
            <person name="Duarte C.M."/>
            <person name="Schmutz J."/>
            <person name="Reusch T.B.H."/>
            <person name="Van de Peer Y."/>
        </authorList>
    </citation>
    <scope>NUCLEOTIDE SEQUENCE [LARGE SCALE GENOMIC DNA]</scope>
    <source>
        <strain evidence="8">cv. Finnish</strain>
    </source>
</reference>
<keyword evidence="4 6" id="KW-1133">Transmembrane helix</keyword>
<dbReference type="Pfam" id="PF00854">
    <property type="entry name" value="PTR2"/>
    <property type="match status" value="1"/>
</dbReference>
<dbReference type="InterPro" id="IPR036259">
    <property type="entry name" value="MFS_trans_sf"/>
</dbReference>
<evidence type="ECO:0000256" key="5">
    <source>
        <dbReference type="ARBA" id="ARBA00023136"/>
    </source>
</evidence>
<comment type="caution">
    <text evidence="7">The sequence shown here is derived from an EMBL/GenBank/DDBJ whole genome shotgun (WGS) entry which is preliminary data.</text>
</comment>
<evidence type="ECO:0000313" key="7">
    <source>
        <dbReference type="EMBL" id="KMZ58311.1"/>
    </source>
</evidence>